<comment type="cofactor">
    <cofactor evidence="18 19">
        <name>K(+)</name>
        <dbReference type="ChEBI" id="CHEBI:29103"/>
    </cofactor>
    <text evidence="18 19">Binds 1 potassium ion per subunit.</text>
</comment>
<feature type="domain" description="YjeF N-terminal" evidence="21">
    <location>
        <begin position="9"/>
        <end position="221"/>
    </location>
</feature>
<proteinExistence type="inferred from homology"/>
<dbReference type="Gene3D" id="3.40.1190.20">
    <property type="match status" value="1"/>
</dbReference>
<comment type="catalytic activity">
    <reaction evidence="15 17 19">
        <text>(6S)-NADHX + ADP = AMP + phosphate + NADH + H(+)</text>
        <dbReference type="Rhea" id="RHEA:32223"/>
        <dbReference type="ChEBI" id="CHEBI:15378"/>
        <dbReference type="ChEBI" id="CHEBI:43474"/>
        <dbReference type="ChEBI" id="CHEBI:57945"/>
        <dbReference type="ChEBI" id="CHEBI:64074"/>
        <dbReference type="ChEBI" id="CHEBI:456215"/>
        <dbReference type="ChEBI" id="CHEBI:456216"/>
        <dbReference type="EC" id="4.2.1.136"/>
    </reaction>
</comment>
<dbReference type="InterPro" id="IPR029056">
    <property type="entry name" value="Ribokinase-like"/>
</dbReference>
<dbReference type="RefSeq" id="WP_084055868.1">
    <property type="nucleotide sequence ID" value="NZ_FWXF01000001.1"/>
</dbReference>
<dbReference type="AlphaFoldDB" id="A0A1W1X1J7"/>
<dbReference type="NCBIfam" id="TIGR00196">
    <property type="entry name" value="yjeF_cterm"/>
    <property type="match status" value="1"/>
</dbReference>
<evidence type="ECO:0000256" key="9">
    <source>
        <dbReference type="ARBA" id="ARBA00022958"/>
    </source>
</evidence>
<dbReference type="PANTHER" id="PTHR12592:SF0">
    <property type="entry name" value="ATP-DEPENDENT (S)-NAD(P)H-HYDRATE DEHYDRATASE"/>
    <property type="match status" value="1"/>
</dbReference>
<comment type="subunit">
    <text evidence="17">Homotetramer.</text>
</comment>
<organism evidence="22 23">
    <name type="scientific">Desulfacinum hydrothermale DSM 13146</name>
    <dbReference type="NCBI Taxonomy" id="1121390"/>
    <lineage>
        <taxon>Bacteria</taxon>
        <taxon>Pseudomonadati</taxon>
        <taxon>Thermodesulfobacteriota</taxon>
        <taxon>Syntrophobacteria</taxon>
        <taxon>Syntrophobacterales</taxon>
        <taxon>Syntrophobacteraceae</taxon>
        <taxon>Desulfacinum</taxon>
    </lineage>
</organism>
<keyword evidence="5 18" id="KW-0479">Metal-binding</keyword>
<evidence type="ECO:0000256" key="16">
    <source>
        <dbReference type="ARBA" id="ARBA00049209"/>
    </source>
</evidence>
<comment type="similarity">
    <text evidence="18">Belongs to the NnrE/AIBP family.</text>
</comment>
<keyword evidence="12 17" id="KW-0456">Lyase</keyword>
<accession>A0A1W1X1J7</accession>
<evidence type="ECO:0000256" key="10">
    <source>
        <dbReference type="ARBA" id="ARBA00023027"/>
    </source>
</evidence>
<gene>
    <name evidence="18" type="primary">nnrE</name>
    <name evidence="17" type="synonym">nnrD</name>
    <name evidence="22" type="ORF">SAMN02746041_00412</name>
</gene>
<dbReference type="PROSITE" id="PS51383">
    <property type="entry name" value="YJEF_C_3"/>
    <property type="match status" value="1"/>
</dbReference>
<dbReference type="Proteomes" id="UP000192783">
    <property type="component" value="Unassembled WGS sequence"/>
</dbReference>
<dbReference type="GO" id="GO:0052856">
    <property type="term" value="F:NAD(P)HX epimerase activity"/>
    <property type="evidence" value="ECO:0007669"/>
    <property type="project" value="UniProtKB-UniRule"/>
</dbReference>
<evidence type="ECO:0000256" key="8">
    <source>
        <dbReference type="ARBA" id="ARBA00022857"/>
    </source>
</evidence>
<comment type="catalytic activity">
    <reaction evidence="2 18 19">
        <text>(6R)-NADPHX = (6S)-NADPHX</text>
        <dbReference type="Rhea" id="RHEA:32227"/>
        <dbReference type="ChEBI" id="CHEBI:64076"/>
        <dbReference type="ChEBI" id="CHEBI:64077"/>
        <dbReference type="EC" id="5.1.99.6"/>
    </reaction>
</comment>
<dbReference type="NCBIfam" id="TIGR00197">
    <property type="entry name" value="yjeF_nterm"/>
    <property type="match status" value="1"/>
</dbReference>
<feature type="binding site" evidence="18">
    <location>
        <position position="60"/>
    </location>
    <ligand>
        <name>K(+)</name>
        <dbReference type="ChEBI" id="CHEBI:29103"/>
    </ligand>
</feature>
<feature type="binding site" evidence="17">
    <location>
        <position position="388"/>
    </location>
    <ligand>
        <name>(6S)-NADPHX</name>
        <dbReference type="ChEBI" id="CHEBI:64076"/>
    </ligand>
</feature>
<dbReference type="SUPFAM" id="SSF64153">
    <property type="entry name" value="YjeF N-terminal domain-like"/>
    <property type="match status" value="1"/>
</dbReference>
<dbReference type="EC" id="4.2.1.136" evidence="19"/>
<comment type="function">
    <text evidence="17">Catalyzes the dehydration of the S-form of NAD(P)HX at the expense of ADP, which is converted to AMP. Together with NAD(P)HX epimerase, which catalyzes the epimerization of the S- and R-forms, the enzyme allows the repair of both epimers of NAD(P)HX, a damaged form of NAD(P)H that is a result of enzymatic or heat-dependent hydration.</text>
</comment>
<dbReference type="PROSITE" id="PS51385">
    <property type="entry name" value="YJEF_N"/>
    <property type="match status" value="1"/>
</dbReference>
<comment type="cofactor">
    <cofactor evidence="17">
        <name>Mg(2+)</name>
        <dbReference type="ChEBI" id="CHEBI:18420"/>
    </cofactor>
</comment>
<dbReference type="GO" id="GO:0110051">
    <property type="term" value="P:metabolite repair"/>
    <property type="evidence" value="ECO:0007669"/>
    <property type="project" value="TreeGrafter"/>
</dbReference>
<dbReference type="PANTHER" id="PTHR12592">
    <property type="entry name" value="ATP-DEPENDENT (S)-NAD(P)H-HYDRATE DEHYDRATASE FAMILY MEMBER"/>
    <property type="match status" value="1"/>
</dbReference>
<evidence type="ECO:0000256" key="15">
    <source>
        <dbReference type="ARBA" id="ARBA00048238"/>
    </source>
</evidence>
<keyword evidence="10 17" id="KW-0520">NAD</keyword>
<comment type="function">
    <text evidence="14 19">Bifunctional enzyme that catalyzes the epimerization of the S- and R-forms of NAD(P)HX and the dehydration of the S-form of NAD(P)HX at the expense of ADP, which is converted to AMP. This allows the repair of both epimers of NAD(P)HX, a damaged form of NAD(P)H that is a result of enzymatic or heat-dependent hydration.</text>
</comment>
<dbReference type="InterPro" id="IPR036652">
    <property type="entry name" value="YjeF_N_dom_sf"/>
</dbReference>
<dbReference type="EMBL" id="FWXF01000001">
    <property type="protein sequence ID" value="SMC17839.1"/>
    <property type="molecule type" value="Genomic_DNA"/>
</dbReference>
<sequence length="518" mass="54106">MLLATASEMAELDRKTMEEIGIPGIVLMENAARGAAAFFETVVPDLCTRHLLVLAGSGNNAGDGFALARIFHGKGATVRVVCLRPADRLKGDALVNYNILHRLGIPVYHWDEKEDFASQFVQVQKADVILDALLGTGLQNEVRGLYRDVIEGVNALGKPVLSVDVPSGLHAGTGRVLGSAIQATATATFGCLKVGHVVGDGPARSGRVQVVDIGIPPAVVASSGMARWLLDRDLCASWIGPRPPDAHKGRAGHLCVLSGSPGKTGAAAMVCQGALRVGAGLVTLFVPRSLNPIMEVKLTEAMTLPVAETESQCFSVSARQDILDFVADKEALAAGPGISLHEETQALLKDLVAGSTVPLVLDADALTLLARDPSPLQEASAPVILTPHPGEMARLTGLSVPEVQENRLHVATEFSRTHKVIVVLKGHGTLVAAPDGRLAVNTTGTPAMASGGMGDVLTGMIAGFVAQGLDPFRAACLGVYLHGLAAEEATARATSRGLIAMDLLPRIPDLIGQLERHP</sequence>
<evidence type="ECO:0000256" key="4">
    <source>
        <dbReference type="ARBA" id="ARBA00009524"/>
    </source>
</evidence>
<keyword evidence="6 17" id="KW-0547">Nucleotide-binding</keyword>
<comment type="catalytic activity">
    <reaction evidence="16 17 19">
        <text>(6S)-NADPHX + ADP = AMP + phosphate + NADPH + H(+)</text>
        <dbReference type="Rhea" id="RHEA:32235"/>
        <dbReference type="ChEBI" id="CHEBI:15378"/>
        <dbReference type="ChEBI" id="CHEBI:43474"/>
        <dbReference type="ChEBI" id="CHEBI:57783"/>
        <dbReference type="ChEBI" id="CHEBI:64076"/>
        <dbReference type="ChEBI" id="CHEBI:456215"/>
        <dbReference type="ChEBI" id="CHEBI:456216"/>
        <dbReference type="EC" id="4.2.1.136"/>
    </reaction>
</comment>
<feature type="binding site" evidence="17">
    <location>
        <begin position="425"/>
        <end position="429"/>
    </location>
    <ligand>
        <name>AMP</name>
        <dbReference type="ChEBI" id="CHEBI:456215"/>
    </ligand>
</feature>
<keyword evidence="13" id="KW-0511">Multifunctional enzyme</keyword>
<dbReference type="InterPro" id="IPR000631">
    <property type="entry name" value="CARKD"/>
</dbReference>
<feature type="binding site" evidence="17">
    <location>
        <position position="266"/>
    </location>
    <ligand>
        <name>(6S)-NADPHX</name>
        <dbReference type="ChEBI" id="CHEBI:64076"/>
    </ligand>
</feature>
<dbReference type="PIRSF" id="PIRSF017184">
    <property type="entry name" value="Nnr"/>
    <property type="match status" value="1"/>
</dbReference>
<dbReference type="InterPro" id="IPR030677">
    <property type="entry name" value="Nnr"/>
</dbReference>
<feature type="binding site" evidence="18">
    <location>
        <position position="131"/>
    </location>
    <ligand>
        <name>K(+)</name>
        <dbReference type="ChEBI" id="CHEBI:29103"/>
    </ligand>
</feature>
<dbReference type="SUPFAM" id="SSF53613">
    <property type="entry name" value="Ribokinase-like"/>
    <property type="match status" value="1"/>
</dbReference>
<keyword evidence="9 18" id="KW-0630">Potassium</keyword>
<comment type="similarity">
    <text evidence="3 19">In the N-terminal section; belongs to the NnrE/AIBP family.</text>
</comment>
<dbReference type="PROSITE" id="PS01050">
    <property type="entry name" value="YJEF_C_2"/>
    <property type="match status" value="1"/>
</dbReference>
<dbReference type="CDD" id="cd01171">
    <property type="entry name" value="YXKO-related"/>
    <property type="match status" value="1"/>
</dbReference>
<evidence type="ECO:0000259" key="20">
    <source>
        <dbReference type="PROSITE" id="PS51383"/>
    </source>
</evidence>
<feature type="binding site" evidence="17">
    <location>
        <position position="337"/>
    </location>
    <ligand>
        <name>(6S)-NADPHX</name>
        <dbReference type="ChEBI" id="CHEBI:64076"/>
    </ligand>
</feature>
<feature type="domain" description="YjeF C-terminal" evidence="20">
    <location>
        <begin position="231"/>
        <end position="514"/>
    </location>
</feature>
<comment type="caution">
    <text evidence="18">Lacks conserved residue(s) required for the propagation of feature annotation.</text>
</comment>
<evidence type="ECO:0000256" key="11">
    <source>
        <dbReference type="ARBA" id="ARBA00023235"/>
    </source>
</evidence>
<dbReference type="HAMAP" id="MF_01965">
    <property type="entry name" value="NADHX_dehydratase"/>
    <property type="match status" value="1"/>
</dbReference>
<dbReference type="GO" id="GO:0005524">
    <property type="term" value="F:ATP binding"/>
    <property type="evidence" value="ECO:0007669"/>
    <property type="project" value="UniProtKB-UniRule"/>
</dbReference>
<feature type="binding site" evidence="18">
    <location>
        <begin position="135"/>
        <end position="141"/>
    </location>
    <ligand>
        <name>(6S)-NADPHX</name>
        <dbReference type="ChEBI" id="CHEBI:64076"/>
    </ligand>
</feature>
<dbReference type="Pfam" id="PF03853">
    <property type="entry name" value="YjeF_N"/>
    <property type="match status" value="1"/>
</dbReference>
<dbReference type="STRING" id="1121390.SAMN02746041_00412"/>
<dbReference type="InterPro" id="IPR004443">
    <property type="entry name" value="YjeF_N_dom"/>
</dbReference>
<comment type="catalytic activity">
    <reaction evidence="1 18 19">
        <text>(6R)-NADHX = (6S)-NADHX</text>
        <dbReference type="Rhea" id="RHEA:32215"/>
        <dbReference type="ChEBI" id="CHEBI:64074"/>
        <dbReference type="ChEBI" id="CHEBI:64075"/>
        <dbReference type="EC" id="5.1.99.6"/>
    </reaction>
</comment>
<evidence type="ECO:0000256" key="14">
    <source>
        <dbReference type="ARBA" id="ARBA00025153"/>
    </source>
</evidence>
<evidence type="ECO:0000256" key="5">
    <source>
        <dbReference type="ARBA" id="ARBA00022723"/>
    </source>
</evidence>
<dbReference type="InterPro" id="IPR017953">
    <property type="entry name" value="Carbohydrate_kinase_pred_CS"/>
</dbReference>
<evidence type="ECO:0000256" key="17">
    <source>
        <dbReference type="HAMAP-Rule" id="MF_01965"/>
    </source>
</evidence>
<evidence type="ECO:0000313" key="23">
    <source>
        <dbReference type="Proteomes" id="UP000192783"/>
    </source>
</evidence>
<feature type="binding site" evidence="18">
    <location>
        <position position="167"/>
    </location>
    <ligand>
        <name>K(+)</name>
        <dbReference type="ChEBI" id="CHEBI:29103"/>
    </ligand>
</feature>
<dbReference type="Pfam" id="PF01256">
    <property type="entry name" value="Carb_kinase"/>
    <property type="match status" value="1"/>
</dbReference>
<feature type="binding site" evidence="17">
    <location>
        <position position="454"/>
    </location>
    <ligand>
        <name>AMP</name>
        <dbReference type="ChEBI" id="CHEBI:456215"/>
    </ligand>
</feature>
<evidence type="ECO:0000313" key="22">
    <source>
        <dbReference type="EMBL" id="SMC17839.1"/>
    </source>
</evidence>
<evidence type="ECO:0000256" key="13">
    <source>
        <dbReference type="ARBA" id="ARBA00023268"/>
    </source>
</evidence>
<comment type="similarity">
    <text evidence="17">Belongs to the NnrD/CARKD family.</text>
</comment>
<evidence type="ECO:0000259" key="21">
    <source>
        <dbReference type="PROSITE" id="PS51385"/>
    </source>
</evidence>
<dbReference type="EC" id="5.1.99.6" evidence="19"/>
<keyword evidence="7 17" id="KW-0067">ATP-binding</keyword>
<evidence type="ECO:0000256" key="19">
    <source>
        <dbReference type="PIRNR" id="PIRNR017184"/>
    </source>
</evidence>
<evidence type="ECO:0000256" key="2">
    <source>
        <dbReference type="ARBA" id="ARBA00000909"/>
    </source>
</evidence>
<comment type="similarity">
    <text evidence="4 19">In the C-terminal section; belongs to the NnrD/CARKD family.</text>
</comment>
<dbReference type="GO" id="GO:0046496">
    <property type="term" value="P:nicotinamide nucleotide metabolic process"/>
    <property type="evidence" value="ECO:0007669"/>
    <property type="project" value="UniProtKB-UniRule"/>
</dbReference>
<keyword evidence="23" id="KW-1185">Reference proteome</keyword>
<evidence type="ECO:0000256" key="12">
    <source>
        <dbReference type="ARBA" id="ARBA00023239"/>
    </source>
</evidence>
<dbReference type="HAMAP" id="MF_01966">
    <property type="entry name" value="NADHX_epimerase"/>
    <property type="match status" value="1"/>
</dbReference>
<evidence type="ECO:0000256" key="7">
    <source>
        <dbReference type="ARBA" id="ARBA00022840"/>
    </source>
</evidence>
<evidence type="ECO:0000256" key="6">
    <source>
        <dbReference type="ARBA" id="ARBA00022741"/>
    </source>
</evidence>
<comment type="function">
    <text evidence="18">Catalyzes the epimerization of the S- and R-forms of NAD(P)HX, a damaged form of NAD(P)H that is a result of enzymatic or heat-dependent hydration. This is a prerequisite for the S-specific NAD(P)H-hydrate dehydratase to allow the repair of both epimers of NAD(P)HX.</text>
</comment>
<dbReference type="GO" id="GO:0052855">
    <property type="term" value="F:ADP-dependent NAD(P)H-hydrate dehydratase activity"/>
    <property type="evidence" value="ECO:0007669"/>
    <property type="project" value="UniProtKB-UniRule"/>
</dbReference>
<evidence type="ECO:0000256" key="18">
    <source>
        <dbReference type="HAMAP-Rule" id="MF_01966"/>
    </source>
</evidence>
<feature type="binding site" evidence="18">
    <location>
        <position position="146"/>
    </location>
    <ligand>
        <name>(6S)-NADPHX</name>
        <dbReference type="ChEBI" id="CHEBI:64076"/>
    </ligand>
</feature>
<keyword evidence="11 18" id="KW-0413">Isomerase</keyword>
<reference evidence="22 23" key="1">
    <citation type="submission" date="2017-04" db="EMBL/GenBank/DDBJ databases">
        <authorList>
            <person name="Afonso C.L."/>
            <person name="Miller P.J."/>
            <person name="Scott M.A."/>
            <person name="Spackman E."/>
            <person name="Goraichik I."/>
            <person name="Dimitrov K.M."/>
            <person name="Suarez D.L."/>
            <person name="Swayne D.E."/>
        </authorList>
    </citation>
    <scope>NUCLEOTIDE SEQUENCE [LARGE SCALE GENOMIC DNA]</scope>
    <source>
        <strain evidence="22 23">DSM 13146</strain>
    </source>
</reference>
<dbReference type="Gene3D" id="3.40.50.10260">
    <property type="entry name" value="YjeF N-terminal domain"/>
    <property type="match status" value="1"/>
</dbReference>
<protein>
    <recommendedName>
        <fullName evidence="19">Bifunctional NAD(P)H-hydrate repair enzyme</fullName>
    </recommendedName>
    <alternativeName>
        <fullName evidence="19">Nicotinamide nucleotide repair protein</fullName>
    </alternativeName>
    <domain>
        <recommendedName>
            <fullName evidence="19">ADP-dependent (S)-NAD(P)H-hydrate dehydratase</fullName>
            <ecNumber evidence="19">4.2.1.136</ecNumber>
        </recommendedName>
        <alternativeName>
            <fullName evidence="19">ADP-dependent NAD(P)HX dehydratase</fullName>
        </alternativeName>
    </domain>
    <domain>
        <recommendedName>
            <fullName evidence="19">NAD(P)H-hydrate epimerase</fullName>
            <ecNumber evidence="19">5.1.99.6</ecNumber>
        </recommendedName>
    </domain>
</protein>
<evidence type="ECO:0000256" key="3">
    <source>
        <dbReference type="ARBA" id="ARBA00006001"/>
    </source>
</evidence>
<keyword evidence="8 17" id="KW-0521">NADP</keyword>
<name>A0A1W1X1J7_9BACT</name>
<feature type="binding site" evidence="18">
    <location>
        <position position="164"/>
    </location>
    <ligand>
        <name>(6S)-NADPHX</name>
        <dbReference type="ChEBI" id="CHEBI:64076"/>
    </ligand>
</feature>
<dbReference type="OrthoDB" id="9806925at2"/>
<dbReference type="GO" id="GO:0046872">
    <property type="term" value="F:metal ion binding"/>
    <property type="evidence" value="ECO:0007669"/>
    <property type="project" value="UniProtKB-UniRule"/>
</dbReference>
<feature type="binding site" evidence="17">
    <location>
        <position position="455"/>
    </location>
    <ligand>
        <name>(6S)-NADPHX</name>
        <dbReference type="ChEBI" id="CHEBI:64076"/>
    </ligand>
</feature>
<evidence type="ECO:0000256" key="1">
    <source>
        <dbReference type="ARBA" id="ARBA00000013"/>
    </source>
</evidence>